<feature type="signal peptide" evidence="1">
    <location>
        <begin position="1"/>
        <end position="20"/>
    </location>
</feature>
<evidence type="ECO:0000256" key="1">
    <source>
        <dbReference type="SAM" id="SignalP"/>
    </source>
</evidence>
<comment type="caution">
    <text evidence="2">The sequence shown here is derived from an EMBL/GenBank/DDBJ whole genome shotgun (WGS) entry which is preliminary data.</text>
</comment>
<organism evidence="2 3">
    <name type="scientific">Echinicola rosea</name>
    <dbReference type="NCBI Taxonomy" id="1807691"/>
    <lineage>
        <taxon>Bacteria</taxon>
        <taxon>Pseudomonadati</taxon>
        <taxon>Bacteroidota</taxon>
        <taxon>Cytophagia</taxon>
        <taxon>Cytophagales</taxon>
        <taxon>Cyclobacteriaceae</taxon>
        <taxon>Echinicola</taxon>
    </lineage>
</organism>
<dbReference type="EMBL" id="BMIU01000013">
    <property type="protein sequence ID" value="GGF37461.1"/>
    <property type="molecule type" value="Genomic_DNA"/>
</dbReference>
<accession>A0ABQ1V6C4</accession>
<feature type="chain" id="PRO_5046730577" evidence="1">
    <location>
        <begin position="21"/>
        <end position="141"/>
    </location>
</feature>
<keyword evidence="3" id="KW-1185">Reference proteome</keyword>
<dbReference type="Proteomes" id="UP000647339">
    <property type="component" value="Unassembled WGS sequence"/>
</dbReference>
<evidence type="ECO:0000313" key="3">
    <source>
        <dbReference type="Proteomes" id="UP000647339"/>
    </source>
</evidence>
<sequence>MLLVLKSILFAAMLFLGSNGSETVNDDQNAEKLADFEMTVMFEGHKVMMTSTKGCAWEELGFSGYDEVIIDQSGFRTFVNGPTSLEGSSSPFLFTLTKTKEGLALSGLKGTAWKKLSFSLSEGDTASIDEMGMVSVGEHSR</sequence>
<name>A0ABQ1V6C4_9BACT</name>
<keyword evidence="1" id="KW-0732">Signal</keyword>
<proteinExistence type="predicted"/>
<evidence type="ECO:0000313" key="2">
    <source>
        <dbReference type="EMBL" id="GGF37461.1"/>
    </source>
</evidence>
<dbReference type="RefSeq" id="WP_137402789.1">
    <property type="nucleotide sequence ID" value="NZ_BMIU01000013.1"/>
</dbReference>
<protein>
    <submittedName>
        <fullName evidence="2">Uncharacterized protein</fullName>
    </submittedName>
</protein>
<gene>
    <name evidence="2" type="ORF">GCM10011339_27510</name>
</gene>
<reference evidence="3" key="1">
    <citation type="journal article" date="2019" name="Int. J. Syst. Evol. Microbiol.">
        <title>The Global Catalogue of Microorganisms (GCM) 10K type strain sequencing project: providing services to taxonomists for standard genome sequencing and annotation.</title>
        <authorList>
            <consortium name="The Broad Institute Genomics Platform"/>
            <consortium name="The Broad Institute Genome Sequencing Center for Infectious Disease"/>
            <person name="Wu L."/>
            <person name="Ma J."/>
        </authorList>
    </citation>
    <scope>NUCLEOTIDE SEQUENCE [LARGE SCALE GENOMIC DNA]</scope>
    <source>
        <strain evidence="3">CGMCC 1.15407</strain>
    </source>
</reference>